<dbReference type="InterPro" id="IPR042240">
    <property type="entry name" value="CHASE_sf"/>
</dbReference>
<keyword evidence="5" id="KW-0808">Transferase</keyword>
<dbReference type="Gene3D" id="3.30.565.10">
    <property type="entry name" value="Histidine kinase-like ATPase, C-terminal domain"/>
    <property type="match status" value="1"/>
</dbReference>
<dbReference type="RefSeq" id="WP_133463229.1">
    <property type="nucleotide sequence ID" value="NZ_SNWI01000001.1"/>
</dbReference>
<keyword evidence="8 11" id="KW-1133">Transmembrane helix</keyword>
<evidence type="ECO:0000256" key="9">
    <source>
        <dbReference type="ARBA" id="ARBA00023012"/>
    </source>
</evidence>
<dbReference type="EMBL" id="SNWI01000001">
    <property type="protein sequence ID" value="TDO05109.1"/>
    <property type="molecule type" value="Genomic_DNA"/>
</dbReference>
<evidence type="ECO:0000256" key="6">
    <source>
        <dbReference type="ARBA" id="ARBA00022692"/>
    </source>
</evidence>
<dbReference type="PROSITE" id="PS50839">
    <property type="entry name" value="CHASE"/>
    <property type="match status" value="1"/>
</dbReference>
<evidence type="ECO:0000256" key="8">
    <source>
        <dbReference type="ARBA" id="ARBA00022989"/>
    </source>
</evidence>
<evidence type="ECO:0000256" key="4">
    <source>
        <dbReference type="ARBA" id="ARBA00022553"/>
    </source>
</evidence>
<dbReference type="InterPro" id="IPR004358">
    <property type="entry name" value="Sig_transdc_His_kin-like_C"/>
</dbReference>
<dbReference type="FunFam" id="3.30.565.10:FF:000006">
    <property type="entry name" value="Sensor histidine kinase WalK"/>
    <property type="match status" value="1"/>
</dbReference>
<dbReference type="CDD" id="cd00082">
    <property type="entry name" value="HisKA"/>
    <property type="match status" value="1"/>
</dbReference>
<dbReference type="InterPro" id="IPR000014">
    <property type="entry name" value="PAS"/>
</dbReference>
<dbReference type="EC" id="2.7.13.3" evidence="3"/>
<accession>A0A4V3BZ55</accession>
<keyword evidence="10 11" id="KW-0472">Membrane</keyword>
<dbReference type="InterPro" id="IPR035965">
    <property type="entry name" value="PAS-like_dom_sf"/>
</dbReference>
<dbReference type="SMART" id="SM00388">
    <property type="entry name" value="HisKA"/>
    <property type="match status" value="1"/>
</dbReference>
<dbReference type="Pfam" id="PF00512">
    <property type="entry name" value="HisKA"/>
    <property type="match status" value="1"/>
</dbReference>
<keyword evidence="4" id="KW-0597">Phosphoprotein</keyword>
<dbReference type="PROSITE" id="PS50112">
    <property type="entry name" value="PAS"/>
    <property type="match status" value="1"/>
</dbReference>
<dbReference type="InterPro" id="IPR003594">
    <property type="entry name" value="HATPase_dom"/>
</dbReference>
<dbReference type="AlphaFoldDB" id="A0A4V3BZ55"/>
<dbReference type="SUPFAM" id="SSF47384">
    <property type="entry name" value="Homodimeric domain of signal transducing histidine kinase"/>
    <property type="match status" value="1"/>
</dbReference>
<dbReference type="PANTHER" id="PTHR43711">
    <property type="entry name" value="TWO-COMPONENT HISTIDINE KINASE"/>
    <property type="match status" value="1"/>
</dbReference>
<comment type="catalytic activity">
    <reaction evidence="1">
        <text>ATP + protein L-histidine = ADP + protein N-phospho-L-histidine.</text>
        <dbReference type="EC" id="2.7.13.3"/>
    </reaction>
</comment>
<dbReference type="InterPro" id="IPR003661">
    <property type="entry name" value="HisK_dim/P_dom"/>
</dbReference>
<evidence type="ECO:0000259" key="13">
    <source>
        <dbReference type="PROSITE" id="PS50112"/>
    </source>
</evidence>
<gene>
    <name evidence="15" type="ORF">DET52_101465</name>
</gene>
<dbReference type="InterPro" id="IPR036890">
    <property type="entry name" value="HATPase_C_sf"/>
</dbReference>
<evidence type="ECO:0000259" key="14">
    <source>
        <dbReference type="PROSITE" id="PS50839"/>
    </source>
</evidence>
<comment type="subcellular location">
    <subcellularLocation>
        <location evidence="2">Membrane</location>
    </subcellularLocation>
</comment>
<sequence>MKFKDLTTPIRRNFPFLVASLFFISLLSISLYYISYKRGEWEKDIRANLLEILIGKKSNLEKALSSRIYYTKGVAAYVSVNPDLSTSDFDQLAKELIKQDSIISSMSIAPNCVISAIYPYEGHEEAVGLDLLAHPARREIVEQTIKTQRTFVAGPVELVEGGIAFISYTPIFNKLPESKGRFWGMTDIVIYKDELLKEASFNTTENGFNYALKGQDGQGHAGDVFWGDEAVFAQNPVTISVDLPDGEWILGASPQTGWNSYLDQDKTLSILLIISSIVISFLFWLVIRSQQQISTNANELKAIFNSMSNLIVEFDKNGNYIKIAPTNTDLLIKPENELLEKNVTDVLEPVVAQQFLTAISQCIQSRKLIIIEYPLIIKGEDCWFTGRLSYKKGGTVILSAYDITDKKQDEEKLRQSAEKLKQLNATKDKFFSIIAHDLRSPLASFQSILELLHTDYDSINDDSKKQLIKAIYESSSHLNELLENLLEWSLSQKNELQLNLQKHNIYNLAEEALKATQSGAIKKSISIGNQINKQTFALCDQRATHTVLRNLVSNALKFTNQGGQITMSTQQKQLANKTYWIISVKDSGIGIPSHKLSQLFQLDAQNSTAGTNDEKGSGLGLILCQELVEKQHGSIWIESEEGQGTTVSFSLPAFTKEEF</sequence>
<feature type="domain" description="CHASE" evidence="14">
    <location>
        <begin position="113"/>
        <end position="251"/>
    </location>
</feature>
<reference evidence="15 16" key="1">
    <citation type="submission" date="2019-03" db="EMBL/GenBank/DDBJ databases">
        <title>Freshwater and sediment microbial communities from various areas in North America, analyzing microbe dynamics in response to fracking.</title>
        <authorList>
            <person name="Lamendella R."/>
        </authorList>
    </citation>
    <scope>NUCLEOTIDE SEQUENCE [LARGE SCALE GENOMIC DNA]</scope>
    <source>
        <strain evidence="15 16">114D</strain>
    </source>
</reference>
<evidence type="ECO:0000256" key="7">
    <source>
        <dbReference type="ARBA" id="ARBA00022777"/>
    </source>
</evidence>
<keyword evidence="9" id="KW-0902">Two-component regulatory system</keyword>
<evidence type="ECO:0000256" key="10">
    <source>
        <dbReference type="ARBA" id="ARBA00023136"/>
    </source>
</evidence>
<evidence type="ECO:0000259" key="12">
    <source>
        <dbReference type="PROSITE" id="PS50109"/>
    </source>
</evidence>
<feature type="domain" description="PAS" evidence="13">
    <location>
        <begin position="296"/>
        <end position="366"/>
    </location>
</feature>
<protein>
    <recommendedName>
        <fullName evidence="3">histidine kinase</fullName>
        <ecNumber evidence="3">2.7.13.3</ecNumber>
    </recommendedName>
</protein>
<dbReference type="GO" id="GO:0000155">
    <property type="term" value="F:phosphorelay sensor kinase activity"/>
    <property type="evidence" value="ECO:0007669"/>
    <property type="project" value="InterPro"/>
</dbReference>
<dbReference type="GO" id="GO:0016020">
    <property type="term" value="C:membrane"/>
    <property type="evidence" value="ECO:0007669"/>
    <property type="project" value="UniProtKB-SubCell"/>
</dbReference>
<proteinExistence type="predicted"/>
<dbReference type="SUPFAM" id="SSF55785">
    <property type="entry name" value="PYP-like sensor domain (PAS domain)"/>
    <property type="match status" value="1"/>
</dbReference>
<dbReference type="Pfam" id="PF03924">
    <property type="entry name" value="CHASE"/>
    <property type="match status" value="1"/>
</dbReference>
<keyword evidence="7" id="KW-0418">Kinase</keyword>
<dbReference type="Gene3D" id="1.10.287.130">
    <property type="match status" value="1"/>
</dbReference>
<dbReference type="InterPro" id="IPR005467">
    <property type="entry name" value="His_kinase_dom"/>
</dbReference>
<dbReference type="PRINTS" id="PR00344">
    <property type="entry name" value="BCTRLSENSOR"/>
</dbReference>
<evidence type="ECO:0000313" key="16">
    <source>
        <dbReference type="Proteomes" id="UP000294848"/>
    </source>
</evidence>
<name>A0A4V3BZ55_9BACT</name>
<dbReference type="SMART" id="SM01079">
    <property type="entry name" value="CHASE"/>
    <property type="match status" value="1"/>
</dbReference>
<dbReference type="PROSITE" id="PS50109">
    <property type="entry name" value="HIS_KIN"/>
    <property type="match status" value="1"/>
</dbReference>
<feature type="transmembrane region" description="Helical" evidence="11">
    <location>
        <begin position="14"/>
        <end position="34"/>
    </location>
</feature>
<evidence type="ECO:0000256" key="3">
    <source>
        <dbReference type="ARBA" id="ARBA00012438"/>
    </source>
</evidence>
<feature type="domain" description="Histidine kinase" evidence="12">
    <location>
        <begin position="433"/>
        <end position="655"/>
    </location>
</feature>
<dbReference type="Gene3D" id="3.30.450.350">
    <property type="entry name" value="CHASE domain"/>
    <property type="match status" value="1"/>
</dbReference>
<dbReference type="PANTHER" id="PTHR43711:SF31">
    <property type="entry name" value="HISTIDINE KINASE"/>
    <property type="match status" value="1"/>
</dbReference>
<evidence type="ECO:0000256" key="11">
    <source>
        <dbReference type="SAM" id="Phobius"/>
    </source>
</evidence>
<dbReference type="OrthoDB" id="5522855at2"/>
<dbReference type="SUPFAM" id="SSF55874">
    <property type="entry name" value="ATPase domain of HSP90 chaperone/DNA topoisomerase II/histidine kinase"/>
    <property type="match status" value="1"/>
</dbReference>
<dbReference type="InterPro" id="IPR050736">
    <property type="entry name" value="Sensor_HK_Regulatory"/>
</dbReference>
<dbReference type="Pfam" id="PF02518">
    <property type="entry name" value="HATPase_c"/>
    <property type="match status" value="1"/>
</dbReference>
<dbReference type="InterPro" id="IPR036097">
    <property type="entry name" value="HisK_dim/P_sf"/>
</dbReference>
<dbReference type="Proteomes" id="UP000294848">
    <property type="component" value="Unassembled WGS sequence"/>
</dbReference>
<feature type="transmembrane region" description="Helical" evidence="11">
    <location>
        <begin position="268"/>
        <end position="287"/>
    </location>
</feature>
<keyword evidence="6 11" id="KW-0812">Transmembrane</keyword>
<comment type="caution">
    <text evidence="15">The sequence shown here is derived from an EMBL/GenBank/DDBJ whole genome shotgun (WGS) entry which is preliminary data.</text>
</comment>
<dbReference type="InterPro" id="IPR006189">
    <property type="entry name" value="CHASE_dom"/>
</dbReference>
<evidence type="ECO:0000256" key="1">
    <source>
        <dbReference type="ARBA" id="ARBA00000085"/>
    </source>
</evidence>
<dbReference type="SMART" id="SM00387">
    <property type="entry name" value="HATPase_c"/>
    <property type="match status" value="1"/>
</dbReference>
<dbReference type="Gene3D" id="3.30.450.20">
    <property type="entry name" value="PAS domain"/>
    <property type="match status" value="1"/>
</dbReference>
<evidence type="ECO:0000256" key="5">
    <source>
        <dbReference type="ARBA" id="ARBA00022679"/>
    </source>
</evidence>
<organism evidence="15 16">
    <name type="scientific">Sunxiuqinia elliptica</name>
    <dbReference type="NCBI Taxonomy" id="655355"/>
    <lineage>
        <taxon>Bacteria</taxon>
        <taxon>Pseudomonadati</taxon>
        <taxon>Bacteroidota</taxon>
        <taxon>Bacteroidia</taxon>
        <taxon>Marinilabiliales</taxon>
        <taxon>Prolixibacteraceae</taxon>
        <taxon>Sunxiuqinia</taxon>
    </lineage>
</organism>
<evidence type="ECO:0000313" key="15">
    <source>
        <dbReference type="EMBL" id="TDO05109.1"/>
    </source>
</evidence>
<evidence type="ECO:0000256" key="2">
    <source>
        <dbReference type="ARBA" id="ARBA00004370"/>
    </source>
</evidence>